<keyword evidence="1" id="KW-0472">Membrane</keyword>
<protein>
    <submittedName>
        <fullName evidence="3">Glycosyl transferase, family 2</fullName>
    </submittedName>
</protein>
<sequence length="393" mass="43851">MAYPELIADPIVLRLLGLLTWAVLLAWLVLYFGRGHFWRCSERLAAVIAPPPQWPAVVAVVPARNEAAGIGPCVRSILSQDYPGSLHLIVVDDQSSDDTAALARQAAAAVGASHRLQVLRGQDLPPGWAGKVWAQSQGVAAAGDVPWLWFTDADIQHGETVLRRLVAKAEGEQRVLVSLMVELSCQSFWERLLIPAFVFFFQKLYPFAWVNDARHRLAGAAGGCMLLCRDALERAGGLARMRAALIDDCTLAGLLKPMGAIWLGLTHDSRSLRAYPRLDEIWSMVARSAYVQLEQKPSRLLLAVTGMTLLYLWPLLALLYGVLTQVWWLWLPAAVALLLAWRMYVPMLRFYSLPWWWGASLFPAAWLYTLMTVDSGRRHYLGRGGAWKGRHYS</sequence>
<dbReference type="RefSeq" id="WP_004869048.1">
    <property type="nucleotide sequence ID" value="NZ_CP005986.1"/>
</dbReference>
<dbReference type="PANTHER" id="PTHR43646:SF3">
    <property type="entry name" value="SLR1566 PROTEIN"/>
    <property type="match status" value="1"/>
</dbReference>
<dbReference type="EMBL" id="CP005986">
    <property type="protein sequence ID" value="AIA56292.1"/>
    <property type="molecule type" value="Genomic_DNA"/>
</dbReference>
<evidence type="ECO:0000259" key="2">
    <source>
        <dbReference type="Pfam" id="PF00535"/>
    </source>
</evidence>
<reference evidence="3 4" key="1">
    <citation type="journal article" date="2009" name="J. Bacteriol.">
        <title>Draft genome sequence of the extremely acidophilic bacterium Acidithiobacillus caldus ATCC 51756 reveals metabolic versatility in the genus Acidithiobacillus.</title>
        <authorList>
            <person name="Valdes J."/>
            <person name="Quatrini R."/>
            <person name="Hallberg K."/>
            <person name="Dopson M."/>
            <person name="Valenzuela P.D."/>
            <person name="Holmes D.S."/>
        </authorList>
    </citation>
    <scope>NUCLEOTIDE SEQUENCE [LARGE SCALE GENOMIC DNA]</scope>
    <source>
        <strain evidence="4">ATCC 51756 / DSM 8584 / KU</strain>
    </source>
</reference>
<dbReference type="HOGENOM" id="CLU_038143_2_0_6"/>
<organism evidence="3 4">
    <name type="scientific">Acidithiobacillus caldus (strain ATCC 51756 / DSM 8584 / KU)</name>
    <dbReference type="NCBI Taxonomy" id="637389"/>
    <lineage>
        <taxon>Bacteria</taxon>
        <taxon>Pseudomonadati</taxon>
        <taxon>Pseudomonadota</taxon>
        <taxon>Acidithiobacillia</taxon>
        <taxon>Acidithiobacillales</taxon>
        <taxon>Acidithiobacillaceae</taxon>
        <taxon>Acidithiobacillus</taxon>
    </lineage>
</organism>
<proteinExistence type="predicted"/>
<dbReference type="SUPFAM" id="SSF53448">
    <property type="entry name" value="Nucleotide-diphospho-sugar transferases"/>
    <property type="match status" value="1"/>
</dbReference>
<keyword evidence="3" id="KW-0808">Transferase</keyword>
<dbReference type="InterPro" id="IPR001173">
    <property type="entry name" value="Glyco_trans_2-like"/>
</dbReference>
<dbReference type="GO" id="GO:0016740">
    <property type="term" value="F:transferase activity"/>
    <property type="evidence" value="ECO:0007669"/>
    <property type="project" value="UniProtKB-KW"/>
</dbReference>
<evidence type="ECO:0000256" key="1">
    <source>
        <dbReference type="SAM" id="Phobius"/>
    </source>
</evidence>
<keyword evidence="1" id="KW-0812">Transmembrane</keyword>
<feature type="transmembrane region" description="Helical" evidence="1">
    <location>
        <begin position="300"/>
        <end position="321"/>
    </location>
</feature>
<evidence type="ECO:0000313" key="4">
    <source>
        <dbReference type="Proteomes" id="UP000005522"/>
    </source>
</evidence>
<dbReference type="NCBIfam" id="TIGR03469">
    <property type="entry name" value="HpnB"/>
    <property type="match status" value="1"/>
</dbReference>
<dbReference type="PANTHER" id="PTHR43646">
    <property type="entry name" value="GLYCOSYLTRANSFERASE"/>
    <property type="match status" value="1"/>
</dbReference>
<dbReference type="InterPro" id="IPR029044">
    <property type="entry name" value="Nucleotide-diphossugar_trans"/>
</dbReference>
<gene>
    <name evidence="3" type="ORF">Acaty_c2448</name>
</gene>
<dbReference type="Gene3D" id="3.90.550.10">
    <property type="entry name" value="Spore Coat Polysaccharide Biosynthesis Protein SpsA, Chain A"/>
    <property type="match status" value="1"/>
</dbReference>
<dbReference type="Proteomes" id="UP000005522">
    <property type="component" value="Chromosome"/>
</dbReference>
<evidence type="ECO:0000313" key="3">
    <source>
        <dbReference type="EMBL" id="AIA56292.1"/>
    </source>
</evidence>
<name>A0A060A2H2_ACICK</name>
<dbReference type="InterPro" id="IPR017832">
    <property type="entry name" value="Glyco_trans_2_hopen-assoc_HpnB"/>
</dbReference>
<feature type="domain" description="Glycosyltransferase 2-like" evidence="2">
    <location>
        <begin position="60"/>
        <end position="234"/>
    </location>
</feature>
<feature type="transmembrane region" description="Helical" evidence="1">
    <location>
        <begin position="12"/>
        <end position="33"/>
    </location>
</feature>
<dbReference type="KEGG" id="acz:Acaty_c2448"/>
<keyword evidence="1" id="KW-1133">Transmembrane helix</keyword>
<dbReference type="eggNOG" id="COG1215">
    <property type="taxonomic scope" value="Bacteria"/>
</dbReference>
<dbReference type="AlphaFoldDB" id="A0A060A2H2"/>
<feature type="transmembrane region" description="Helical" evidence="1">
    <location>
        <begin position="327"/>
        <end position="345"/>
    </location>
</feature>
<feature type="transmembrane region" description="Helical" evidence="1">
    <location>
        <begin position="352"/>
        <end position="371"/>
    </location>
</feature>
<accession>A0A060A2H2</accession>
<dbReference type="Pfam" id="PF00535">
    <property type="entry name" value="Glycos_transf_2"/>
    <property type="match status" value="1"/>
</dbReference>